<reference evidence="3 4" key="1">
    <citation type="submission" date="2019-08" db="EMBL/GenBank/DDBJ databases">
        <title>Deep-cultivation of Planctomycetes and their phenomic and genomic characterization uncovers novel biology.</title>
        <authorList>
            <person name="Wiegand S."/>
            <person name="Jogler M."/>
            <person name="Boedeker C."/>
            <person name="Pinto D."/>
            <person name="Vollmers J."/>
            <person name="Rivas-Marin E."/>
            <person name="Kohn T."/>
            <person name="Peeters S.H."/>
            <person name="Heuer A."/>
            <person name="Rast P."/>
            <person name="Oberbeckmann S."/>
            <person name="Bunk B."/>
            <person name="Jeske O."/>
            <person name="Meyerdierks A."/>
            <person name="Storesund J.E."/>
            <person name="Kallscheuer N."/>
            <person name="Luecker S."/>
            <person name="Lage O.M."/>
            <person name="Pohl T."/>
            <person name="Merkel B.J."/>
            <person name="Hornburger P."/>
            <person name="Mueller R.-W."/>
            <person name="Bruemmer F."/>
            <person name="Labrenz M."/>
            <person name="Spormann A.M."/>
            <person name="Op den Camp H."/>
            <person name="Overmann J."/>
            <person name="Amann R."/>
            <person name="Jetten M.S.M."/>
            <person name="Mascher T."/>
            <person name="Medema M.H."/>
            <person name="Devos D.P."/>
            <person name="Kaster A.-K."/>
            <person name="Ovreas L."/>
            <person name="Rohde M."/>
            <person name="Galperin M.Y."/>
            <person name="Jogler C."/>
        </authorList>
    </citation>
    <scope>NUCLEOTIDE SEQUENCE [LARGE SCALE GENOMIC DNA]</scope>
    <source>
        <strain evidence="3 4">FC18</strain>
    </source>
</reference>
<dbReference type="OrthoDB" id="9794782at2"/>
<proteinExistence type="inferred from homology"/>
<dbReference type="Pfam" id="PF00582">
    <property type="entry name" value="Usp"/>
    <property type="match status" value="1"/>
</dbReference>
<dbReference type="Gene3D" id="3.40.50.620">
    <property type="entry name" value="HUPs"/>
    <property type="match status" value="1"/>
</dbReference>
<dbReference type="PANTHER" id="PTHR46268:SF6">
    <property type="entry name" value="UNIVERSAL STRESS PROTEIN UP12"/>
    <property type="match status" value="1"/>
</dbReference>
<dbReference type="SUPFAM" id="SSF52402">
    <property type="entry name" value="Adenine nucleotide alpha hydrolases-like"/>
    <property type="match status" value="1"/>
</dbReference>
<dbReference type="CDD" id="cd00293">
    <property type="entry name" value="USP-like"/>
    <property type="match status" value="1"/>
</dbReference>
<dbReference type="KEGG" id="mff:MFFC18_02910"/>
<dbReference type="InterPro" id="IPR006015">
    <property type="entry name" value="Universal_stress_UspA"/>
</dbReference>
<comment type="similarity">
    <text evidence="1">Belongs to the universal stress protein A family.</text>
</comment>
<accession>A0A5B9PBE4</accession>
<evidence type="ECO:0000313" key="3">
    <source>
        <dbReference type="EMBL" id="QEG20443.1"/>
    </source>
</evidence>
<gene>
    <name evidence="3" type="ORF">MFFC18_02910</name>
</gene>
<dbReference type="Proteomes" id="UP000322214">
    <property type="component" value="Chromosome"/>
</dbReference>
<dbReference type="InterPro" id="IPR006016">
    <property type="entry name" value="UspA"/>
</dbReference>
<protein>
    <submittedName>
        <fullName evidence="3">Universal stress protein</fullName>
    </submittedName>
</protein>
<sequence>MNKYLNKSVIVPWDFSEMSIAALKSTLEMVDSPDKIVVVHVTPYPTTSDPAVIWGTLTEESVTKNLRKSFDEACRAHDLPEGLLFKAVFGDPGSEIADLAKESDAGLVVISSHGRSGLTRMLLGSVAERVVRLSPCPVLVLRKDESEA</sequence>
<evidence type="ECO:0000259" key="2">
    <source>
        <dbReference type="Pfam" id="PF00582"/>
    </source>
</evidence>
<dbReference type="RefSeq" id="WP_075082542.1">
    <property type="nucleotide sequence ID" value="NZ_CP042912.1"/>
</dbReference>
<name>A0A5B9PBE4_9BACT</name>
<feature type="domain" description="UspA" evidence="2">
    <location>
        <begin position="7"/>
        <end position="142"/>
    </location>
</feature>
<evidence type="ECO:0000313" key="4">
    <source>
        <dbReference type="Proteomes" id="UP000322214"/>
    </source>
</evidence>
<dbReference type="PRINTS" id="PR01438">
    <property type="entry name" value="UNVRSLSTRESS"/>
</dbReference>
<evidence type="ECO:0000256" key="1">
    <source>
        <dbReference type="ARBA" id="ARBA00008791"/>
    </source>
</evidence>
<keyword evidence="4" id="KW-1185">Reference proteome</keyword>
<dbReference type="EMBL" id="CP042912">
    <property type="protein sequence ID" value="QEG20443.1"/>
    <property type="molecule type" value="Genomic_DNA"/>
</dbReference>
<organism evidence="3 4">
    <name type="scientific">Mariniblastus fucicola</name>
    <dbReference type="NCBI Taxonomy" id="980251"/>
    <lineage>
        <taxon>Bacteria</taxon>
        <taxon>Pseudomonadati</taxon>
        <taxon>Planctomycetota</taxon>
        <taxon>Planctomycetia</taxon>
        <taxon>Pirellulales</taxon>
        <taxon>Pirellulaceae</taxon>
        <taxon>Mariniblastus</taxon>
    </lineage>
</organism>
<dbReference type="AlphaFoldDB" id="A0A5B9PBE4"/>
<dbReference type="PANTHER" id="PTHR46268">
    <property type="entry name" value="STRESS RESPONSE PROTEIN NHAX"/>
    <property type="match status" value="1"/>
</dbReference>
<dbReference type="InterPro" id="IPR014729">
    <property type="entry name" value="Rossmann-like_a/b/a_fold"/>
</dbReference>
<dbReference type="STRING" id="980251.GCA_001642875_04539"/>